<gene>
    <name evidence="2" type="ORF">MPLG2_0172</name>
</gene>
<reference evidence="2 3" key="1">
    <citation type="submission" date="2018-02" db="EMBL/GenBank/DDBJ databases">
        <authorList>
            <person name="Cohen D.B."/>
            <person name="Kent A.D."/>
        </authorList>
    </citation>
    <scope>NUCLEOTIDE SEQUENCE [LARGE SCALE GENOMIC DNA]</scope>
    <source>
        <strain evidence="2">1</strain>
    </source>
</reference>
<dbReference type="Gene3D" id="3.40.109.10">
    <property type="entry name" value="NADH Oxidase"/>
    <property type="match status" value="1"/>
</dbReference>
<evidence type="ECO:0008006" key="4">
    <source>
        <dbReference type="Google" id="ProtNLM"/>
    </source>
</evidence>
<dbReference type="OrthoDB" id="8156917at2"/>
<dbReference type="GO" id="GO:0016491">
    <property type="term" value="F:oxidoreductase activity"/>
    <property type="evidence" value="ECO:0007669"/>
    <property type="project" value="InterPro"/>
</dbReference>
<dbReference type="AlphaFoldDB" id="A0A2N9JCJ1"/>
<feature type="transmembrane region" description="Helical" evidence="1">
    <location>
        <begin position="55"/>
        <end position="77"/>
    </location>
</feature>
<proteinExistence type="predicted"/>
<sequence length="311" mass="33407">MTWVDDVLRTEPLARRAPSVLNTQPVVLRRGENFVEVDWDPARTLSVLDPRHDQLWLALGAFVEAMLIAGAAAGLGVRVEPALDEARHRFALLHSGPVVRPPFDADDLRNRVTGVGRFAEPSPSIAEVEHLADRAALPANARVIAWERATGDPLVERAHRWLFATPEPRRELRAWVRPGADDGIEPVALGLPAWRAALFLASRGAVDDGIADLLGGHPRGLGTVAALVDTGGSPVPWTMGAALLRLGLHGIRHGLRLQPLPHVTACPDTAATMALLLEAADVAGRVVTVVRIGTPQVEPPLSRRRPTPIVG</sequence>
<dbReference type="KEGG" id="mgg:MPLG2_0172"/>
<keyword evidence="1" id="KW-1133">Transmembrane helix</keyword>
<dbReference type="RefSeq" id="WP_105184502.1">
    <property type="nucleotide sequence ID" value="NZ_BAAAGO010000012.1"/>
</dbReference>
<evidence type="ECO:0000313" key="2">
    <source>
        <dbReference type="EMBL" id="SPD85208.1"/>
    </source>
</evidence>
<dbReference type="Proteomes" id="UP000238164">
    <property type="component" value="Chromosome 1"/>
</dbReference>
<accession>A0A2N9JCJ1</accession>
<dbReference type="InterPro" id="IPR000415">
    <property type="entry name" value="Nitroreductase-like"/>
</dbReference>
<name>A0A2N9JCJ1_9ACTN</name>
<dbReference type="EMBL" id="LT985188">
    <property type="protein sequence ID" value="SPD85208.1"/>
    <property type="molecule type" value="Genomic_DNA"/>
</dbReference>
<evidence type="ECO:0000313" key="3">
    <source>
        <dbReference type="Proteomes" id="UP000238164"/>
    </source>
</evidence>
<keyword evidence="1" id="KW-0472">Membrane</keyword>
<keyword evidence="3" id="KW-1185">Reference proteome</keyword>
<organism evidence="2 3">
    <name type="scientific">Micropruina glycogenica</name>
    <dbReference type="NCBI Taxonomy" id="75385"/>
    <lineage>
        <taxon>Bacteria</taxon>
        <taxon>Bacillati</taxon>
        <taxon>Actinomycetota</taxon>
        <taxon>Actinomycetes</taxon>
        <taxon>Propionibacteriales</taxon>
        <taxon>Nocardioidaceae</taxon>
        <taxon>Micropruina</taxon>
    </lineage>
</organism>
<protein>
    <recommendedName>
        <fullName evidence="4">Nitroreductase domain-containing protein</fullName>
    </recommendedName>
</protein>
<evidence type="ECO:0000256" key="1">
    <source>
        <dbReference type="SAM" id="Phobius"/>
    </source>
</evidence>
<keyword evidence="1" id="KW-0812">Transmembrane</keyword>